<dbReference type="SUPFAM" id="SSF52402">
    <property type="entry name" value="Adenine nucleotide alpha hydrolases-like"/>
    <property type="match status" value="1"/>
</dbReference>
<gene>
    <name evidence="2" type="ORF">ACFWJN_22775</name>
</gene>
<evidence type="ECO:0000259" key="1">
    <source>
        <dbReference type="Pfam" id="PF00582"/>
    </source>
</evidence>
<dbReference type="Proteomes" id="UP001598448">
    <property type="component" value="Unassembled WGS sequence"/>
</dbReference>
<dbReference type="RefSeq" id="WP_386717662.1">
    <property type="nucleotide sequence ID" value="NZ_JBHXIJ010000185.1"/>
</dbReference>
<keyword evidence="3" id="KW-1185">Reference proteome</keyword>
<reference evidence="2 3" key="1">
    <citation type="submission" date="2024-09" db="EMBL/GenBank/DDBJ databases">
        <title>The Natural Products Discovery Center: Release of the First 8490 Sequenced Strains for Exploring Actinobacteria Biosynthetic Diversity.</title>
        <authorList>
            <person name="Kalkreuter E."/>
            <person name="Kautsar S.A."/>
            <person name="Yang D."/>
            <person name="Bader C.D."/>
            <person name="Teijaro C.N."/>
            <person name="Fluegel L."/>
            <person name="Davis C.M."/>
            <person name="Simpson J.R."/>
            <person name="Lauterbach L."/>
            <person name="Steele A.D."/>
            <person name="Gui C."/>
            <person name="Meng S."/>
            <person name="Li G."/>
            <person name="Viehrig K."/>
            <person name="Ye F."/>
            <person name="Su P."/>
            <person name="Kiefer A.F."/>
            <person name="Nichols A."/>
            <person name="Cepeda A.J."/>
            <person name="Yan W."/>
            <person name="Fan B."/>
            <person name="Jiang Y."/>
            <person name="Adhikari A."/>
            <person name="Zheng C.-J."/>
            <person name="Schuster L."/>
            <person name="Cowan T.M."/>
            <person name="Smanski M.J."/>
            <person name="Chevrette M.G."/>
            <person name="De Carvalho L.P.S."/>
            <person name="Shen B."/>
        </authorList>
    </citation>
    <scope>NUCLEOTIDE SEQUENCE [LARGE SCALE GENOMIC DNA]</scope>
    <source>
        <strain evidence="2 3">NPDC058348</strain>
    </source>
</reference>
<feature type="domain" description="UspA" evidence="1">
    <location>
        <begin position="12"/>
        <end position="53"/>
    </location>
</feature>
<dbReference type="Pfam" id="PF00582">
    <property type="entry name" value="Usp"/>
    <property type="match status" value="1"/>
</dbReference>
<dbReference type="EMBL" id="JBHXIJ010000185">
    <property type="protein sequence ID" value="MFD5101768.1"/>
    <property type="molecule type" value="Genomic_DNA"/>
</dbReference>
<protein>
    <submittedName>
        <fullName evidence="2">Universal stress protein</fullName>
    </submittedName>
</protein>
<name>A0ABW6FPX1_9ACTN</name>
<dbReference type="InterPro" id="IPR014729">
    <property type="entry name" value="Rossmann-like_a/b/a_fold"/>
</dbReference>
<sequence length="100" mass="10413">MVTREEPACAGPIVLAVGGSSAGEKAVDFAFAEAALRGAEIVAVHTWLPVSQALLQHAHCPGHRRTGQRVTGRPVHRHVRPLEACTDGRHGRPGGGCPPG</sequence>
<dbReference type="Gene3D" id="3.40.50.620">
    <property type="entry name" value="HUPs"/>
    <property type="match status" value="1"/>
</dbReference>
<evidence type="ECO:0000313" key="3">
    <source>
        <dbReference type="Proteomes" id="UP001598448"/>
    </source>
</evidence>
<dbReference type="InterPro" id="IPR006016">
    <property type="entry name" value="UspA"/>
</dbReference>
<evidence type="ECO:0000313" key="2">
    <source>
        <dbReference type="EMBL" id="MFD5101768.1"/>
    </source>
</evidence>
<proteinExistence type="predicted"/>
<organism evidence="2 3">
    <name type="scientific">Streptomyces albidochromogenes</name>
    <dbReference type="NCBI Taxonomy" id="329524"/>
    <lineage>
        <taxon>Bacteria</taxon>
        <taxon>Bacillati</taxon>
        <taxon>Actinomycetota</taxon>
        <taxon>Actinomycetes</taxon>
        <taxon>Kitasatosporales</taxon>
        <taxon>Streptomycetaceae</taxon>
        <taxon>Streptomyces</taxon>
    </lineage>
</organism>
<accession>A0ABW6FPX1</accession>
<comment type="caution">
    <text evidence="2">The sequence shown here is derived from an EMBL/GenBank/DDBJ whole genome shotgun (WGS) entry which is preliminary data.</text>
</comment>